<feature type="compositionally biased region" description="Polar residues" evidence="1">
    <location>
        <begin position="167"/>
        <end position="176"/>
    </location>
</feature>
<evidence type="ECO:0000313" key="4">
    <source>
        <dbReference type="RefSeq" id="XP_011314472.1"/>
    </source>
</evidence>
<dbReference type="KEGG" id="fas:105273626"/>
<dbReference type="AlphaFoldDB" id="A0A9R1UBC8"/>
<feature type="transmembrane region" description="Helical" evidence="2">
    <location>
        <begin position="6"/>
        <end position="22"/>
    </location>
</feature>
<proteinExistence type="predicted"/>
<feature type="transmembrane region" description="Helical" evidence="2">
    <location>
        <begin position="126"/>
        <end position="146"/>
    </location>
</feature>
<feature type="transmembrane region" description="Helical" evidence="2">
    <location>
        <begin position="103"/>
        <end position="120"/>
    </location>
</feature>
<evidence type="ECO:0000313" key="3">
    <source>
        <dbReference type="Proteomes" id="UP000694866"/>
    </source>
</evidence>
<feature type="region of interest" description="Disordered" evidence="1">
    <location>
        <begin position="163"/>
        <end position="194"/>
    </location>
</feature>
<organism evidence="3 4">
    <name type="scientific">Fopius arisanus</name>
    <dbReference type="NCBI Taxonomy" id="64838"/>
    <lineage>
        <taxon>Eukaryota</taxon>
        <taxon>Metazoa</taxon>
        <taxon>Ecdysozoa</taxon>
        <taxon>Arthropoda</taxon>
        <taxon>Hexapoda</taxon>
        <taxon>Insecta</taxon>
        <taxon>Pterygota</taxon>
        <taxon>Neoptera</taxon>
        <taxon>Endopterygota</taxon>
        <taxon>Hymenoptera</taxon>
        <taxon>Apocrita</taxon>
        <taxon>Ichneumonoidea</taxon>
        <taxon>Braconidae</taxon>
        <taxon>Opiinae</taxon>
        <taxon>Fopius</taxon>
    </lineage>
</organism>
<dbReference type="PANTHER" id="PTHR21879">
    <property type="entry name" value="FI03362P-RELATED-RELATED"/>
    <property type="match status" value="1"/>
</dbReference>
<name>A0A9R1UBC8_9HYME</name>
<dbReference type="RefSeq" id="XP_011314472.1">
    <property type="nucleotide sequence ID" value="XM_011316170.1"/>
</dbReference>
<dbReference type="GO" id="GO:0016020">
    <property type="term" value="C:membrane"/>
    <property type="evidence" value="ECO:0007669"/>
    <property type="project" value="TreeGrafter"/>
</dbReference>
<keyword evidence="2" id="KW-0472">Membrane</keyword>
<dbReference type="Proteomes" id="UP000694866">
    <property type="component" value="Unplaced"/>
</dbReference>
<feature type="compositionally biased region" description="Basic and acidic residues" evidence="1">
    <location>
        <begin position="177"/>
        <end position="186"/>
    </location>
</feature>
<reference evidence="4" key="1">
    <citation type="submission" date="2025-08" db="UniProtKB">
        <authorList>
            <consortium name="RefSeq"/>
        </authorList>
    </citation>
    <scope>IDENTIFICATION</scope>
    <source>
        <strain evidence="4">USDA-PBARC FA_bdor</strain>
        <tissue evidence="4">Whole organism</tissue>
    </source>
</reference>
<sequence length="194" mass="21608">MLGRLFVIAFIIIELNVVINTAEPRYRRYPRSLVDDNRVTINCGSHAESPECRSEKNTSLIGEHDVQKIQEEEKSWNFADLFDDAIGDEARGKKGKKKGMGKYIIVMAGAAKATLMYVMIHAVALLAGKALIVAKVALALAAAIALKKALEHNDKTSVEIIKHPQHSYHQTHSSSVDYDHGGGYEGHRRRRFAR</sequence>
<dbReference type="Pfam" id="PF07898">
    <property type="entry name" value="DUF1676"/>
    <property type="match status" value="1"/>
</dbReference>
<protein>
    <submittedName>
        <fullName evidence="4">Uncharacterized protein</fullName>
    </submittedName>
</protein>
<dbReference type="GeneID" id="105273626"/>
<keyword evidence="3" id="KW-1185">Reference proteome</keyword>
<dbReference type="OrthoDB" id="8189012at2759"/>
<dbReference type="InterPro" id="IPR012464">
    <property type="entry name" value="DUF1676"/>
</dbReference>
<accession>A0A9R1UBC8</accession>
<evidence type="ECO:0000256" key="1">
    <source>
        <dbReference type="SAM" id="MobiDB-lite"/>
    </source>
</evidence>
<evidence type="ECO:0000256" key="2">
    <source>
        <dbReference type="SAM" id="Phobius"/>
    </source>
</evidence>
<keyword evidence="2" id="KW-1133">Transmembrane helix</keyword>
<gene>
    <name evidence="4" type="primary">LOC105273626</name>
</gene>
<keyword evidence="2" id="KW-0812">Transmembrane</keyword>